<sequence>MTALGAAVAAAISVGIDPTHLLAIRTHEPSGQDANTFTPRVDEKTRELWLDGWKRAVERSLGWAKKD</sequence>
<organism evidence="1 2">
    <name type="scientific">Dibothriocephalus latus</name>
    <name type="common">Fish tapeworm</name>
    <name type="synonym">Diphyllobothrium latum</name>
    <dbReference type="NCBI Taxonomy" id="60516"/>
    <lineage>
        <taxon>Eukaryota</taxon>
        <taxon>Metazoa</taxon>
        <taxon>Spiralia</taxon>
        <taxon>Lophotrochozoa</taxon>
        <taxon>Platyhelminthes</taxon>
        <taxon>Cestoda</taxon>
        <taxon>Eucestoda</taxon>
        <taxon>Diphyllobothriidea</taxon>
        <taxon>Diphyllobothriidae</taxon>
        <taxon>Dibothriocephalus</taxon>
    </lineage>
</organism>
<protein>
    <recommendedName>
        <fullName evidence="3">Carbohydrate kinase FGGY C-terminal domain-containing protein</fullName>
    </recommendedName>
</protein>
<dbReference type="SUPFAM" id="SSF53067">
    <property type="entry name" value="Actin-like ATPase domain"/>
    <property type="match status" value="1"/>
</dbReference>
<dbReference type="Gene3D" id="3.30.420.40">
    <property type="match status" value="1"/>
</dbReference>
<proteinExistence type="predicted"/>
<keyword evidence="2" id="KW-1185">Reference proteome</keyword>
<evidence type="ECO:0008006" key="3">
    <source>
        <dbReference type="Google" id="ProtNLM"/>
    </source>
</evidence>
<evidence type="ECO:0000313" key="2">
    <source>
        <dbReference type="Proteomes" id="UP000281553"/>
    </source>
</evidence>
<reference evidence="1 2" key="1">
    <citation type="submission" date="2018-11" db="EMBL/GenBank/DDBJ databases">
        <authorList>
            <consortium name="Pathogen Informatics"/>
        </authorList>
    </citation>
    <scope>NUCLEOTIDE SEQUENCE [LARGE SCALE GENOMIC DNA]</scope>
</reference>
<evidence type="ECO:0000313" key="1">
    <source>
        <dbReference type="EMBL" id="VDN16800.1"/>
    </source>
</evidence>
<dbReference type="Proteomes" id="UP000281553">
    <property type="component" value="Unassembled WGS sequence"/>
</dbReference>
<dbReference type="AlphaFoldDB" id="A0A3P7LUA3"/>
<name>A0A3P7LUA3_DIBLA</name>
<gene>
    <name evidence="1" type="ORF">DILT_LOCUS12631</name>
</gene>
<dbReference type="EMBL" id="UYRU01067132">
    <property type="protein sequence ID" value="VDN16800.1"/>
    <property type="molecule type" value="Genomic_DNA"/>
</dbReference>
<dbReference type="InterPro" id="IPR043129">
    <property type="entry name" value="ATPase_NBD"/>
</dbReference>
<accession>A0A3P7LUA3</accession>